<evidence type="ECO:0000256" key="2">
    <source>
        <dbReference type="SAM" id="Phobius"/>
    </source>
</evidence>
<dbReference type="PROSITE" id="PS51885">
    <property type="entry name" value="NEPRILYSIN"/>
    <property type="match status" value="1"/>
</dbReference>
<proteinExistence type="predicted"/>
<evidence type="ECO:0008006" key="5">
    <source>
        <dbReference type="Google" id="ProtNLM"/>
    </source>
</evidence>
<dbReference type="Gene3D" id="3.40.390.10">
    <property type="entry name" value="Collagenase (Catalytic Domain)"/>
    <property type="match status" value="1"/>
</dbReference>
<name>A0AAQ4D455_AMBAM</name>
<keyword evidence="2" id="KW-0812">Transmembrane</keyword>
<dbReference type="Proteomes" id="UP001321473">
    <property type="component" value="Unassembled WGS sequence"/>
</dbReference>
<dbReference type="EMBL" id="JARKHS020035434">
    <property type="protein sequence ID" value="KAK8757245.1"/>
    <property type="molecule type" value="Genomic_DNA"/>
</dbReference>
<dbReference type="SUPFAM" id="SSF55486">
    <property type="entry name" value="Metalloproteases ('zincins'), catalytic domain"/>
    <property type="match status" value="1"/>
</dbReference>
<evidence type="ECO:0000313" key="3">
    <source>
        <dbReference type="EMBL" id="KAK8757245.1"/>
    </source>
</evidence>
<sequence>MTDKPVIKNQSLESSKGPSVTASKHRHSVTEKIPTGGGHSRHRQRPDRRRSSRNIEIQETEFRPNDDRGQTSDSHRIAEVTAGARRDGACDPPSSRQTPRPDAEAPGTGTSGTHTRAHHDRGQTSGSSRPAEGSAVVVPDAKCDGSSLSPCARQTTRPDAEAPGTGTSGTHTRAHHDRGQTSGSSRPAGGSAVVVPDAKCDVSSVSPYARQTPRPDAEAPGTGTSGTHTRAHHDRGQTSGSSRPAGGSAVVVPDAKSDGSSVSPGARQTPRPDAEAPGTGTPGTHTRDHHDKGQMSISSSPTEDSAVVMTSANSDGASLSPGSRQTTRLDAESSGAGTSDVGARARHDKGQTSDLPRLAEASAGVTTAAESDGNFASPGVKPMPQPDVNSPGTDKTDIRAGTRDGKIPAPESPLPAEGTSMITASATKEGSFVSAVGGATLREFVPLTTITEKLSQSAVIYGSLGGFVGLACVALVLMMWATDPSHQRSECSSAECRDARAFLDSLLDQSIQPCSDFYLHVCRRWRVDHFDGATLAQNAARDLIGSLDVTLLETARRHGTCETAFSSQIKHINLDDVS</sequence>
<dbReference type="GO" id="GO:0004222">
    <property type="term" value="F:metalloendopeptidase activity"/>
    <property type="evidence" value="ECO:0007669"/>
    <property type="project" value="InterPro"/>
</dbReference>
<dbReference type="GO" id="GO:0006508">
    <property type="term" value="P:proteolysis"/>
    <property type="evidence" value="ECO:0007669"/>
    <property type="project" value="InterPro"/>
</dbReference>
<reference evidence="3 4" key="1">
    <citation type="journal article" date="2023" name="Arcadia Sci">
        <title>De novo assembly of a long-read Amblyomma americanum tick genome.</title>
        <authorList>
            <person name="Chou S."/>
            <person name="Poskanzer K.E."/>
            <person name="Rollins M."/>
            <person name="Thuy-Boun P.S."/>
        </authorList>
    </citation>
    <scope>NUCLEOTIDE SEQUENCE [LARGE SCALE GENOMIC DNA]</scope>
    <source>
        <strain evidence="3">F_SG_1</strain>
        <tissue evidence="3">Salivary glands</tissue>
    </source>
</reference>
<evidence type="ECO:0000313" key="4">
    <source>
        <dbReference type="Proteomes" id="UP001321473"/>
    </source>
</evidence>
<keyword evidence="4" id="KW-1185">Reference proteome</keyword>
<feature type="region of interest" description="Disordered" evidence="1">
    <location>
        <begin position="1"/>
        <end position="417"/>
    </location>
</feature>
<feature type="compositionally biased region" description="Polar residues" evidence="1">
    <location>
        <begin position="8"/>
        <end position="22"/>
    </location>
</feature>
<feature type="compositionally biased region" description="Basic and acidic residues" evidence="1">
    <location>
        <begin position="394"/>
        <end position="406"/>
    </location>
</feature>
<organism evidence="3 4">
    <name type="scientific">Amblyomma americanum</name>
    <name type="common">Lone star tick</name>
    <dbReference type="NCBI Taxonomy" id="6943"/>
    <lineage>
        <taxon>Eukaryota</taxon>
        <taxon>Metazoa</taxon>
        <taxon>Ecdysozoa</taxon>
        <taxon>Arthropoda</taxon>
        <taxon>Chelicerata</taxon>
        <taxon>Arachnida</taxon>
        <taxon>Acari</taxon>
        <taxon>Parasitiformes</taxon>
        <taxon>Ixodida</taxon>
        <taxon>Ixodoidea</taxon>
        <taxon>Ixodidae</taxon>
        <taxon>Amblyomminae</taxon>
        <taxon>Amblyomma</taxon>
    </lineage>
</organism>
<keyword evidence="2" id="KW-0472">Membrane</keyword>
<dbReference type="AlphaFoldDB" id="A0AAQ4D455"/>
<accession>A0AAQ4D455</accession>
<keyword evidence="2" id="KW-1133">Transmembrane helix</keyword>
<feature type="compositionally biased region" description="Polar residues" evidence="1">
    <location>
        <begin position="146"/>
        <end position="157"/>
    </location>
</feature>
<feature type="compositionally biased region" description="Polar residues" evidence="1">
    <location>
        <begin position="295"/>
        <end position="328"/>
    </location>
</feature>
<gene>
    <name evidence="3" type="ORF">V5799_000055</name>
</gene>
<feature type="compositionally biased region" description="Basic residues" evidence="1">
    <location>
        <begin position="39"/>
        <end position="52"/>
    </location>
</feature>
<protein>
    <recommendedName>
        <fullName evidence="5">Peptidase M13 N-terminal domain-containing protein</fullName>
    </recommendedName>
</protein>
<evidence type="ECO:0000256" key="1">
    <source>
        <dbReference type="SAM" id="MobiDB-lite"/>
    </source>
</evidence>
<feature type="transmembrane region" description="Helical" evidence="2">
    <location>
        <begin position="458"/>
        <end position="480"/>
    </location>
</feature>
<dbReference type="InterPro" id="IPR024079">
    <property type="entry name" value="MetalloPept_cat_dom_sf"/>
</dbReference>
<comment type="caution">
    <text evidence="3">The sequence shown here is derived from an EMBL/GenBank/DDBJ whole genome shotgun (WGS) entry which is preliminary data.</text>
</comment>
<feature type="compositionally biased region" description="Basic and acidic residues" evidence="1">
    <location>
        <begin position="60"/>
        <end position="89"/>
    </location>
</feature>
<dbReference type="InterPro" id="IPR000718">
    <property type="entry name" value="Peptidase_M13"/>
</dbReference>